<feature type="transmembrane region" description="Helical" evidence="1">
    <location>
        <begin position="80"/>
        <end position="98"/>
    </location>
</feature>
<reference evidence="2 3" key="1">
    <citation type="journal article" date="2019" name="Nat. Ecol. Evol.">
        <title>Megaphylogeny resolves global patterns of mushroom evolution.</title>
        <authorList>
            <person name="Varga T."/>
            <person name="Krizsan K."/>
            <person name="Foldi C."/>
            <person name="Dima B."/>
            <person name="Sanchez-Garcia M."/>
            <person name="Sanchez-Ramirez S."/>
            <person name="Szollosi G.J."/>
            <person name="Szarkandi J.G."/>
            <person name="Papp V."/>
            <person name="Albert L."/>
            <person name="Andreopoulos W."/>
            <person name="Angelini C."/>
            <person name="Antonin V."/>
            <person name="Barry K.W."/>
            <person name="Bougher N.L."/>
            <person name="Buchanan P."/>
            <person name="Buyck B."/>
            <person name="Bense V."/>
            <person name="Catcheside P."/>
            <person name="Chovatia M."/>
            <person name="Cooper J."/>
            <person name="Damon W."/>
            <person name="Desjardin D."/>
            <person name="Finy P."/>
            <person name="Geml J."/>
            <person name="Haridas S."/>
            <person name="Hughes K."/>
            <person name="Justo A."/>
            <person name="Karasinski D."/>
            <person name="Kautmanova I."/>
            <person name="Kiss B."/>
            <person name="Kocsube S."/>
            <person name="Kotiranta H."/>
            <person name="LaButti K.M."/>
            <person name="Lechner B.E."/>
            <person name="Liimatainen K."/>
            <person name="Lipzen A."/>
            <person name="Lukacs Z."/>
            <person name="Mihaltcheva S."/>
            <person name="Morgado L.N."/>
            <person name="Niskanen T."/>
            <person name="Noordeloos M.E."/>
            <person name="Ohm R.A."/>
            <person name="Ortiz-Santana B."/>
            <person name="Ovrebo C."/>
            <person name="Racz N."/>
            <person name="Riley R."/>
            <person name="Savchenko A."/>
            <person name="Shiryaev A."/>
            <person name="Soop K."/>
            <person name="Spirin V."/>
            <person name="Szebenyi C."/>
            <person name="Tomsovsky M."/>
            <person name="Tulloss R.E."/>
            <person name="Uehling J."/>
            <person name="Grigoriev I.V."/>
            <person name="Vagvolgyi C."/>
            <person name="Papp T."/>
            <person name="Martin F.M."/>
            <person name="Miettinen O."/>
            <person name="Hibbett D.S."/>
            <person name="Nagy L.G."/>
        </authorList>
    </citation>
    <scope>NUCLEOTIDE SEQUENCE [LARGE SCALE GENOMIC DNA]</scope>
    <source>
        <strain evidence="2 3">CBS 166.37</strain>
    </source>
</reference>
<organism evidence="2 3">
    <name type="scientific">Crucibulum laeve</name>
    <dbReference type="NCBI Taxonomy" id="68775"/>
    <lineage>
        <taxon>Eukaryota</taxon>
        <taxon>Fungi</taxon>
        <taxon>Dikarya</taxon>
        <taxon>Basidiomycota</taxon>
        <taxon>Agaricomycotina</taxon>
        <taxon>Agaricomycetes</taxon>
        <taxon>Agaricomycetidae</taxon>
        <taxon>Agaricales</taxon>
        <taxon>Agaricineae</taxon>
        <taxon>Nidulariaceae</taxon>
        <taxon>Crucibulum</taxon>
    </lineage>
</organism>
<feature type="transmembrane region" description="Helical" evidence="1">
    <location>
        <begin position="39"/>
        <end position="60"/>
    </location>
</feature>
<keyword evidence="1" id="KW-0472">Membrane</keyword>
<dbReference type="EMBL" id="ML213631">
    <property type="protein sequence ID" value="TFK34441.1"/>
    <property type="molecule type" value="Genomic_DNA"/>
</dbReference>
<keyword evidence="1" id="KW-1133">Transmembrane helix</keyword>
<keyword evidence="3" id="KW-1185">Reference proteome</keyword>
<evidence type="ECO:0000256" key="1">
    <source>
        <dbReference type="SAM" id="Phobius"/>
    </source>
</evidence>
<sequence length="111" mass="12414">MKTVDSETKRLARRYLFGFTALGLDCGNSLRSPKRMKGLYANLVLSCTIALQMFCFVSQYHSEQDILLVGNNTRSITQSLVVSAAMLALVCKAGRLYCRRIDTASYAIFMD</sequence>
<dbReference type="AlphaFoldDB" id="A0A5C3M0B9"/>
<protein>
    <submittedName>
        <fullName evidence="2">Uncharacterized protein</fullName>
    </submittedName>
</protein>
<dbReference type="Proteomes" id="UP000308652">
    <property type="component" value="Unassembled WGS sequence"/>
</dbReference>
<proteinExistence type="predicted"/>
<name>A0A5C3M0B9_9AGAR</name>
<evidence type="ECO:0000313" key="2">
    <source>
        <dbReference type="EMBL" id="TFK34441.1"/>
    </source>
</evidence>
<gene>
    <name evidence="2" type="ORF">BDQ12DRAFT_366647</name>
</gene>
<evidence type="ECO:0000313" key="3">
    <source>
        <dbReference type="Proteomes" id="UP000308652"/>
    </source>
</evidence>
<accession>A0A5C3M0B9</accession>
<keyword evidence="1" id="KW-0812">Transmembrane</keyword>